<evidence type="ECO:0000256" key="3">
    <source>
        <dbReference type="ARBA" id="ARBA00022603"/>
    </source>
</evidence>
<keyword evidence="12" id="KW-1185">Reference proteome</keyword>
<protein>
    <recommendedName>
        <fullName evidence="2">DNA (cytosine-5-)-methyltransferase</fullName>
        <ecNumber evidence="2">2.1.1.37</ecNumber>
    </recommendedName>
</protein>
<evidence type="ECO:0000256" key="8">
    <source>
        <dbReference type="PROSITE-ProRule" id="PRU01016"/>
    </source>
</evidence>
<keyword evidence="4 8" id="KW-0808">Transferase</keyword>
<dbReference type="PRINTS" id="PR00105">
    <property type="entry name" value="C5METTRFRASE"/>
</dbReference>
<dbReference type="SUPFAM" id="SSF53335">
    <property type="entry name" value="S-adenosyl-L-methionine-dependent methyltransferases"/>
    <property type="match status" value="1"/>
</dbReference>
<dbReference type="PANTHER" id="PTHR10629:SF54">
    <property type="entry name" value="DNA METHYLTRANSFERASE DIM-2"/>
    <property type="match status" value="1"/>
</dbReference>
<dbReference type="Pfam" id="PF25423">
    <property type="entry name" value="DUF7893"/>
    <property type="match status" value="1"/>
</dbReference>
<dbReference type="STRING" id="694573.A0A194VCR1"/>
<dbReference type="InterPro" id="IPR018117">
    <property type="entry name" value="C5_DNA_meth_AS"/>
</dbReference>
<evidence type="ECO:0000256" key="2">
    <source>
        <dbReference type="ARBA" id="ARBA00011975"/>
    </source>
</evidence>
<dbReference type="InterPro" id="IPR029063">
    <property type="entry name" value="SAM-dependent_MTases_sf"/>
</dbReference>
<evidence type="ECO:0000256" key="6">
    <source>
        <dbReference type="ARBA" id="ARBA00023125"/>
    </source>
</evidence>
<dbReference type="Gene3D" id="3.40.50.150">
    <property type="entry name" value="Vaccinia Virus protein VP39"/>
    <property type="match status" value="1"/>
</dbReference>
<evidence type="ECO:0000256" key="7">
    <source>
        <dbReference type="ARBA" id="ARBA00023242"/>
    </source>
</evidence>
<organism evidence="11 12">
    <name type="scientific">Cytospora mali</name>
    <name type="common">Apple Valsa canker fungus</name>
    <name type="synonym">Valsa mali</name>
    <dbReference type="NCBI Taxonomy" id="578113"/>
    <lineage>
        <taxon>Eukaryota</taxon>
        <taxon>Fungi</taxon>
        <taxon>Dikarya</taxon>
        <taxon>Ascomycota</taxon>
        <taxon>Pezizomycotina</taxon>
        <taxon>Sordariomycetes</taxon>
        <taxon>Sordariomycetidae</taxon>
        <taxon>Diaporthales</taxon>
        <taxon>Cytosporaceae</taxon>
        <taxon>Cytospora</taxon>
    </lineage>
</organism>
<comment type="similarity">
    <text evidence="8">Belongs to the class I-like SAM-binding methyltransferase superfamily. C5-methyltransferase family.</text>
</comment>
<dbReference type="GO" id="GO:0003682">
    <property type="term" value="F:chromatin binding"/>
    <property type="evidence" value="ECO:0007669"/>
    <property type="project" value="InterPro"/>
</dbReference>
<accession>A0A194VCR1</accession>
<dbReference type="Proteomes" id="UP000078576">
    <property type="component" value="Unassembled WGS sequence"/>
</dbReference>
<evidence type="ECO:0000259" key="10">
    <source>
        <dbReference type="PROSITE" id="PS51038"/>
    </source>
</evidence>
<dbReference type="InterPro" id="IPR043151">
    <property type="entry name" value="BAH_sf"/>
</dbReference>
<dbReference type="PROSITE" id="PS51679">
    <property type="entry name" value="SAM_MT_C5"/>
    <property type="match status" value="1"/>
</dbReference>
<feature type="region of interest" description="Disordered" evidence="9">
    <location>
        <begin position="1959"/>
        <end position="1994"/>
    </location>
</feature>
<dbReference type="EC" id="2.1.1.37" evidence="2"/>
<dbReference type="EMBL" id="KN714784">
    <property type="protein sequence ID" value="KUI61684.1"/>
    <property type="molecule type" value="Genomic_DNA"/>
</dbReference>
<dbReference type="PANTHER" id="PTHR10629">
    <property type="entry name" value="CYTOSINE-SPECIFIC METHYLTRANSFERASE"/>
    <property type="match status" value="1"/>
</dbReference>
<evidence type="ECO:0000256" key="5">
    <source>
        <dbReference type="ARBA" id="ARBA00022691"/>
    </source>
</evidence>
<evidence type="ECO:0000256" key="1">
    <source>
        <dbReference type="ARBA" id="ARBA00004123"/>
    </source>
</evidence>
<proteinExistence type="inferred from homology"/>
<dbReference type="OrthoDB" id="5376140at2759"/>
<dbReference type="GO" id="GO:0003886">
    <property type="term" value="F:DNA (cytosine-5-)-methyltransferase activity"/>
    <property type="evidence" value="ECO:0007669"/>
    <property type="project" value="UniProtKB-EC"/>
</dbReference>
<gene>
    <name evidence="11" type="ORF">VP1G_08855</name>
</gene>
<dbReference type="Gene3D" id="2.30.30.490">
    <property type="match status" value="2"/>
</dbReference>
<feature type="compositionally biased region" description="Acidic residues" evidence="9">
    <location>
        <begin position="1964"/>
        <end position="1986"/>
    </location>
</feature>
<evidence type="ECO:0000313" key="12">
    <source>
        <dbReference type="Proteomes" id="UP000078576"/>
    </source>
</evidence>
<feature type="active site" evidence="8">
    <location>
        <position position="1509"/>
    </location>
</feature>
<dbReference type="InterPro" id="IPR001525">
    <property type="entry name" value="C5_MeTfrase"/>
</dbReference>
<dbReference type="PROSITE" id="PS51038">
    <property type="entry name" value="BAH"/>
    <property type="match status" value="1"/>
</dbReference>
<dbReference type="Gene3D" id="3.90.120.10">
    <property type="entry name" value="DNA Methylase, subunit A, domain 2"/>
    <property type="match status" value="1"/>
</dbReference>
<dbReference type="InterPro" id="IPR057215">
    <property type="entry name" value="DUF7893"/>
</dbReference>
<keyword evidence="3 8" id="KW-0489">Methyltransferase</keyword>
<dbReference type="InterPro" id="IPR001025">
    <property type="entry name" value="BAH_dom"/>
</dbReference>
<comment type="subcellular location">
    <subcellularLocation>
        <location evidence="1">Nucleus</location>
    </subcellularLocation>
</comment>
<evidence type="ECO:0000256" key="9">
    <source>
        <dbReference type="SAM" id="MobiDB-lite"/>
    </source>
</evidence>
<keyword evidence="6" id="KW-0238">DNA-binding</keyword>
<dbReference type="PROSITE" id="PS00094">
    <property type="entry name" value="C5_MTASE_1"/>
    <property type="match status" value="1"/>
</dbReference>
<reference evidence="12" key="1">
    <citation type="submission" date="2014-12" db="EMBL/GenBank/DDBJ databases">
        <title>Genome Sequence of Valsa Canker Pathogens Uncovers a Specific Adaption of Colonization on Woody Bark.</title>
        <authorList>
            <person name="Yin Z."/>
            <person name="Liu H."/>
            <person name="Gao X."/>
            <person name="Li Z."/>
            <person name="Song N."/>
            <person name="Ke X."/>
            <person name="Dai Q."/>
            <person name="Wu Y."/>
            <person name="Sun Y."/>
            <person name="Xu J.-R."/>
            <person name="Kang Z.K."/>
            <person name="Wang L."/>
            <person name="Huang L."/>
        </authorList>
    </citation>
    <scope>NUCLEOTIDE SEQUENCE [LARGE SCALE GENOMIC DNA]</scope>
    <source>
        <strain evidence="12">SXYL134</strain>
    </source>
</reference>
<name>A0A194VCR1_CYTMA</name>
<keyword evidence="5 8" id="KW-0949">S-adenosyl-L-methionine</keyword>
<dbReference type="GO" id="GO:0044027">
    <property type="term" value="P:negative regulation of gene expression via chromosomal CpG island methylation"/>
    <property type="evidence" value="ECO:0007669"/>
    <property type="project" value="TreeGrafter"/>
</dbReference>
<evidence type="ECO:0000256" key="4">
    <source>
        <dbReference type="ARBA" id="ARBA00022679"/>
    </source>
</evidence>
<dbReference type="GO" id="GO:0005634">
    <property type="term" value="C:nucleus"/>
    <property type="evidence" value="ECO:0007669"/>
    <property type="project" value="UniProtKB-SubCell"/>
</dbReference>
<feature type="domain" description="BAH" evidence="10">
    <location>
        <begin position="1156"/>
        <end position="1276"/>
    </location>
</feature>
<dbReference type="GO" id="GO:0003677">
    <property type="term" value="F:DNA binding"/>
    <property type="evidence" value="ECO:0007669"/>
    <property type="project" value="UniProtKB-KW"/>
</dbReference>
<keyword evidence="7" id="KW-0539">Nucleus</keyword>
<dbReference type="Pfam" id="PF00145">
    <property type="entry name" value="DNA_methylase"/>
    <property type="match status" value="1"/>
</dbReference>
<dbReference type="GO" id="GO:0032259">
    <property type="term" value="P:methylation"/>
    <property type="evidence" value="ECO:0007669"/>
    <property type="project" value="UniProtKB-KW"/>
</dbReference>
<dbReference type="InterPro" id="IPR050390">
    <property type="entry name" value="C5-Methyltransferase"/>
</dbReference>
<sequence length="2059" mass="234088">MLRLGLARHLTGAHQNVLSLNSCTRSPVLGRSFQTAVQRIEPDAPDSRYHYGARTTFNARRLKRLQYYLKFPPTDLLVQRLRNRDESLTWHAWEMTRLVARSQSPRLPVITHQFDLKQQEAAIETNVLKFLRVPARWRARLLAMASKGVDEDDLDHWIWILEAEDTDVKVERFLSSDRHKPIFILMSILRSDEQITKGSSLIGLYDYIARTFCVPDASFRQERSKSAPRRTLDNAFNMTPMHFRFLLKRLMYHCLRFWPSSIVVIARLVISYLRVIPDNPRPNKAYRRTGYADQCMIFNYALQTFRRTSSISALSNMRFNWKAQRILLSFSASLPRPFIIDNLSYRAIRMVLLGLRKSQAEKQTAVRHSKTWPPYRRQLDGTDERKDTEDWLSRSVKAGILKRQQGYADDAVDVALDTLGGARLDEAISIQTLKHCLALLVRNAASVDEAAVYLRDSPLDKDAIADLTTTLSPTYDKLERIPLRIFHAYIGLLCSSQGRRRWVHNPNQPQHIPQPEVLRKYDFLKRAIHLVCVRSGPRKRSAPAPWHTVMQSLAHNKLVLKPWSSQAEDDIAALKMMLTLFDAYKISEGLHPTPFDCLVRCTWKAVRENGVSSGPARSAKYQIATAHEILKSTFRELTTPVQVPSDSSLDSPPPPLYHELSAAHILKYLETMASLGDINEGVYVVDWVLSSWDRHSAILEHARDPGHKQWSMLREAFVCFRAFAEGSVSEQVMRSLEDRFEELNLCNETAQLESEALAYYEDATAGLEEVAELEAEIEDVAIDSESEVSEVQCFQQHNAVPSRSRAQNISVVLPLSTLQCPRSVYEDGLSLSISKERVAVRSLLEADPTQADDDFTEFELDNFSCYIHSDRFPFEMRALHTHATLTGKTVFYFDGVLKVGGVRHLLRQVPFEQIPLGNYGKDHPTVGDQLWIRSRFNEKKEVYYQLRNPSREYARFHKTFLWVADLAKHVVDFADYMIDQHDRNISLRHFKRDFGQWLQHTHGKEPEFQIWYEQRGCDDFRQSIIANQAFLRKETFGTLDKSKWRRLEIFHEIAKPFDFYKRQVREAEHWPVRRGPPDTIVTPYIHECFSGMRLGQLLKAVEPCISTEVRIKLSWPEKRTAASIRRVGKFVDHNAMIESIKPGDLISTHRDPDDCNKWKAAKPKRNPDKDAPEEETQRWYCLVQKVYTRKNGSRRFDILWMYQPEDTPCCSMKYPYNNELFLSDHCTCHTGEARIKDKEVTGVHAVEWFGSPKTTDAEFFVRQTYQHVLRRFVTLEQAHLRCRIGKRLSRDYHVGDTVLVLTPGTNVLEPYELLGYLEGGRTVRLRRLLRRRQIDGHQHDCAPNELVYTEDEMFASVNRIHHKCIIRCYSPGDEIPVPYNRNGTGNAFIITHRKLSDGSIQPLGSEKPQLRQGFDPKRRVNKLRALDLYCGCGNLGRGLEDGGAVETKWANDIWDAAMHTYMANVKDPQSVTPFLGSVDDLLHYGLEGKFSDAVPRPGDVDLISGGSPCPGFSLITKDKTTIKQKKNRSLVASFAAYVDFYRPKYGVLENVTTIVQAQGSEEDFLSQLFCAIVGMGYQAQIMLGDAWAHGAPQRRERAFLWFAAPGLRLPFAPESSHSHPPKMKLKGLGKITNGESFMRRTDPPTPFKYVTPHEATADLPDIYDAKPDTCVPFPDHRLSISISSGDMKVKADTGDGKNIRTQILNIPTRPYGMSFAKAWYGRTGAGADTPRDMFTHERDAFPMRPSSFRVSRISKGWERVHPHGLFGTVTTFCHVTDARVGNWTHWDQPRPITIMEARRAQGVPDEEVLLGTPKDQWRLLGNAVSRQMATALGLVLREAWIGTLYEGGGDGGVAPVVQQQHQLQLQHEEYEEEVAGGDGGGDYSSRSQTPGFRFMYCDNEAAPARAGGGVSSTPATSLPDVNNDDLVMAANGGVADGGKKRSVSKTLVDELVTIKKPRLTPYVLDEEPEQLDDGDDDDDDDDDDEVLYLGSPSMGHQPLFNGSTVVSFDDDHMPDGDQALRFMGGDNIPIHGSAPVVSPPRPNGLTVVRLLSDDEEDDY</sequence>
<evidence type="ECO:0000313" key="11">
    <source>
        <dbReference type="EMBL" id="KUI61684.1"/>
    </source>
</evidence>